<sequence length="133" mass="14751">MSTLSSNVLNLVLAPAPTHPPICFMCNSPSQRFITRSSNRNGNAGRPFDKCTNCRKFLGFADERGNVPGNPLCHCGESSKTQVNGQNRGNPGGLHFVCRLGTCDYYAVGMNRNHEQIRLRRDMVEHFANLKLV</sequence>
<reference evidence="2 3" key="2">
    <citation type="journal article" date="2017" name="Sci. Rep.">
        <title>A mobile pathogenicity chromosome in Fusarium oxysporum for infection of multiple cucurbit species.</title>
        <authorList>
            <person name="van Dam P."/>
            <person name="Fokkens L."/>
            <person name="Ayukawa Y."/>
            <person name="van der Gragt M."/>
            <person name="Ter Horst A."/>
            <person name="Brankovics B."/>
            <person name="Houterman P.M."/>
            <person name="Arie T."/>
            <person name="Rep M."/>
        </authorList>
    </citation>
    <scope>NUCLEOTIDE SEQUENCE [LARGE SCALE GENOMIC DNA]</scope>
    <source>
        <strain evidence="2 3">Forc016</strain>
    </source>
</reference>
<evidence type="ECO:0000259" key="1">
    <source>
        <dbReference type="Pfam" id="PF23549"/>
    </source>
</evidence>
<dbReference type="AlphaFoldDB" id="A0A2H3FU32"/>
<evidence type="ECO:0000313" key="3">
    <source>
        <dbReference type="Proteomes" id="UP000219602"/>
    </source>
</evidence>
<evidence type="ECO:0000313" key="2">
    <source>
        <dbReference type="EMBL" id="PCD21770.1"/>
    </source>
</evidence>
<reference evidence="2 3" key="1">
    <citation type="journal article" date="2016" name="Environ. Microbiol.">
        <title>Effector profiles distinguish formae speciales of Fusarium oxysporum.</title>
        <authorList>
            <person name="van Dam P."/>
            <person name="Fokkens L."/>
            <person name="Schmidt S.M."/>
            <person name="Linmans J.H."/>
            <person name="Kistler H.C."/>
            <person name="Ma L.J."/>
            <person name="Rep M."/>
        </authorList>
    </citation>
    <scope>NUCLEOTIDE SEQUENCE [LARGE SCALE GENOMIC DNA]</scope>
    <source>
        <strain evidence="2 3">Forc016</strain>
    </source>
</reference>
<dbReference type="InterPro" id="IPR056444">
    <property type="entry name" value="Zn_ribbon_GRF_2"/>
</dbReference>
<gene>
    <name evidence="2" type="ORF">AU210_015573</name>
</gene>
<name>A0A2H3FU32_FUSOX</name>
<protein>
    <recommendedName>
        <fullName evidence="1">GRF-like zinc ribbon domain-containing protein</fullName>
    </recommendedName>
</protein>
<accession>A0A2H3FU32</accession>
<comment type="caution">
    <text evidence="2">The sequence shown here is derived from an EMBL/GenBank/DDBJ whole genome shotgun (WGS) entry which is preliminary data.</text>
</comment>
<feature type="domain" description="GRF-like zinc ribbon" evidence="1">
    <location>
        <begin position="20"/>
        <end position="64"/>
    </location>
</feature>
<proteinExistence type="predicted"/>
<dbReference type="Proteomes" id="UP000219602">
    <property type="component" value="Chromosome RC"/>
</dbReference>
<organism evidence="2 3">
    <name type="scientific">Fusarium oxysporum f. sp. radicis-cucumerinum</name>
    <dbReference type="NCBI Taxonomy" id="327505"/>
    <lineage>
        <taxon>Eukaryota</taxon>
        <taxon>Fungi</taxon>
        <taxon>Dikarya</taxon>
        <taxon>Ascomycota</taxon>
        <taxon>Pezizomycotina</taxon>
        <taxon>Sordariomycetes</taxon>
        <taxon>Hypocreomycetidae</taxon>
        <taxon>Hypocreales</taxon>
        <taxon>Nectriaceae</taxon>
        <taxon>Fusarium</taxon>
        <taxon>Fusarium oxysporum species complex</taxon>
    </lineage>
</organism>
<dbReference type="EMBL" id="MABQ02000012">
    <property type="protein sequence ID" value="PCD21770.1"/>
    <property type="molecule type" value="Genomic_DNA"/>
</dbReference>
<dbReference type="Pfam" id="PF23549">
    <property type="entry name" value="Zn_ribbon_GRF_2"/>
    <property type="match status" value="1"/>
</dbReference>